<feature type="region of interest" description="Disordered" evidence="2">
    <location>
        <begin position="25"/>
        <end position="52"/>
    </location>
</feature>
<dbReference type="InterPro" id="IPR028082">
    <property type="entry name" value="Peripla_BP_I"/>
</dbReference>
<evidence type="ECO:0000259" key="3">
    <source>
        <dbReference type="Pfam" id="PF13458"/>
    </source>
</evidence>
<dbReference type="InterPro" id="IPR028081">
    <property type="entry name" value="Leu-bd"/>
</dbReference>
<keyword evidence="1" id="KW-0732">Signal</keyword>
<gene>
    <name evidence="4" type="ORF">UFOPK1493_00699</name>
</gene>
<organism evidence="4">
    <name type="scientific">freshwater metagenome</name>
    <dbReference type="NCBI Taxonomy" id="449393"/>
    <lineage>
        <taxon>unclassified sequences</taxon>
        <taxon>metagenomes</taxon>
        <taxon>ecological metagenomes</taxon>
    </lineage>
</organism>
<feature type="compositionally biased region" description="Low complexity" evidence="2">
    <location>
        <begin position="36"/>
        <end position="45"/>
    </location>
</feature>
<dbReference type="PROSITE" id="PS51257">
    <property type="entry name" value="PROKAR_LIPOPROTEIN"/>
    <property type="match status" value="1"/>
</dbReference>
<dbReference type="Pfam" id="PF13458">
    <property type="entry name" value="Peripla_BP_6"/>
    <property type="match status" value="1"/>
</dbReference>
<dbReference type="AlphaFoldDB" id="A0A6J6C4I5"/>
<dbReference type="EMBL" id="CAEZSR010000015">
    <property type="protein sequence ID" value="CAB4546230.1"/>
    <property type="molecule type" value="Genomic_DNA"/>
</dbReference>
<dbReference type="InterPro" id="IPR051010">
    <property type="entry name" value="BCAA_transport"/>
</dbReference>
<dbReference type="SUPFAM" id="SSF53822">
    <property type="entry name" value="Periplasmic binding protein-like I"/>
    <property type="match status" value="1"/>
</dbReference>
<protein>
    <submittedName>
        <fullName evidence="4">Unannotated protein</fullName>
    </submittedName>
</protein>
<feature type="domain" description="Leucine-binding protein" evidence="3">
    <location>
        <begin position="61"/>
        <end position="399"/>
    </location>
</feature>
<name>A0A6J6C4I5_9ZZZZ</name>
<reference evidence="4" key="1">
    <citation type="submission" date="2020-05" db="EMBL/GenBank/DDBJ databases">
        <authorList>
            <person name="Chiriac C."/>
            <person name="Salcher M."/>
            <person name="Ghai R."/>
            <person name="Kavagutti S V."/>
        </authorList>
    </citation>
    <scope>NUCLEOTIDE SEQUENCE</scope>
</reference>
<accession>A0A6J6C4I5</accession>
<dbReference type="PANTHER" id="PTHR30483">
    <property type="entry name" value="LEUCINE-SPECIFIC-BINDING PROTEIN"/>
    <property type="match status" value="1"/>
</dbReference>
<dbReference type="PANTHER" id="PTHR30483:SF6">
    <property type="entry name" value="PERIPLASMIC BINDING PROTEIN OF ABC TRANSPORTER FOR NATURAL AMINO ACIDS"/>
    <property type="match status" value="1"/>
</dbReference>
<dbReference type="Gene3D" id="3.40.50.2300">
    <property type="match status" value="2"/>
</dbReference>
<evidence type="ECO:0000256" key="2">
    <source>
        <dbReference type="SAM" id="MobiDB-lite"/>
    </source>
</evidence>
<evidence type="ECO:0000313" key="4">
    <source>
        <dbReference type="EMBL" id="CAB4546230.1"/>
    </source>
</evidence>
<sequence length="415" mass="41765">MRRRTPVVAAFAALSLVIAACGGDEEETDGTEASQATDAGSSDATAGGGASGDCTLDEPLKIGYAADFDLGGIGDVPGSKGAEYTVEQINAAGGVGGKPIEFEIKQISQTPPDPAAAQRAVQELLDGGADIVLGPPFSDYGLPLLEVTNGSVPVLFVTSTEITLSDPGRGAFLVSFDDRVQASAAAEFATKQGFTNAVTLSSSDIPYLNITTAAFTEVFTGAGGTVAADLSFNLGDTDFSAQVNEIAALDPQPDAIYSAFFLPEAGIFLKQLREAGVTSAVISADGFDASEVWTVGADAEGVFFTSHTFPGPNNGVEQFLADYEAAKGEPVGTVAFGALGADAVNIAAAAASAACSTDGAALIEAIQNVSVETVTGTTSYVGVGGTPKRDVSILTVTDGAPALVEAFYPSVVAGG</sequence>
<proteinExistence type="predicted"/>
<evidence type="ECO:0000256" key="1">
    <source>
        <dbReference type="ARBA" id="ARBA00022729"/>
    </source>
</evidence>